<reference evidence="4 5" key="1">
    <citation type="journal article" date="2011" name="Science">
        <title>Comparative functional genomics of the fission yeasts.</title>
        <authorList>
            <person name="Rhind N."/>
            <person name="Chen Z."/>
            <person name="Yassour M."/>
            <person name="Thompson D.A."/>
            <person name="Haas B.J."/>
            <person name="Habib N."/>
            <person name="Wapinski I."/>
            <person name="Roy S."/>
            <person name="Lin M.F."/>
            <person name="Heiman D.I."/>
            <person name="Young S.K."/>
            <person name="Furuya K."/>
            <person name="Guo Y."/>
            <person name="Pidoux A."/>
            <person name="Chen H.M."/>
            <person name="Robbertse B."/>
            <person name="Goldberg J.M."/>
            <person name="Aoki K."/>
            <person name="Bayne E.H."/>
            <person name="Berlin A.M."/>
            <person name="Desjardins C.A."/>
            <person name="Dobbs E."/>
            <person name="Dukaj L."/>
            <person name="Fan L."/>
            <person name="FitzGerald M.G."/>
            <person name="French C."/>
            <person name="Gujja S."/>
            <person name="Hansen K."/>
            <person name="Keifenheim D."/>
            <person name="Levin J.Z."/>
            <person name="Mosher R.A."/>
            <person name="Mueller C.A."/>
            <person name="Pfiffner J."/>
            <person name="Priest M."/>
            <person name="Russ C."/>
            <person name="Smialowska A."/>
            <person name="Swoboda P."/>
            <person name="Sykes S.M."/>
            <person name="Vaughn M."/>
            <person name="Vengrova S."/>
            <person name="Yoder R."/>
            <person name="Zeng Q."/>
            <person name="Allshire R."/>
            <person name="Baulcombe D."/>
            <person name="Birren B.W."/>
            <person name="Brown W."/>
            <person name="Ekwall K."/>
            <person name="Kellis M."/>
            <person name="Leatherwood J."/>
            <person name="Levin H."/>
            <person name="Margalit H."/>
            <person name="Martienssen R."/>
            <person name="Nieduszynski C.A."/>
            <person name="Spatafora J.W."/>
            <person name="Friedman N."/>
            <person name="Dalgaard J.Z."/>
            <person name="Baumann P."/>
            <person name="Niki H."/>
            <person name="Regev A."/>
            <person name="Nusbaum C."/>
        </authorList>
    </citation>
    <scope>NUCLEOTIDE SEQUENCE [LARGE SCALE GENOMIC DNA]</scope>
    <source>
        <strain evidence="5">OY26 / ATCC MYA-4695 / CBS 11777 / NBRC 106824 / NRRL Y48691</strain>
    </source>
</reference>
<gene>
    <name evidence="4" type="ORF">SPOG_00135</name>
</gene>
<dbReference type="GO" id="GO:0005776">
    <property type="term" value="C:autophagosome"/>
    <property type="evidence" value="ECO:0007669"/>
    <property type="project" value="TreeGrafter"/>
</dbReference>
<dbReference type="GO" id="GO:0009267">
    <property type="term" value="P:cellular response to starvation"/>
    <property type="evidence" value="ECO:0007669"/>
    <property type="project" value="TreeGrafter"/>
</dbReference>
<evidence type="ECO:0000256" key="1">
    <source>
        <dbReference type="ARBA" id="ARBA00009574"/>
    </source>
</evidence>
<organism evidence="4 5">
    <name type="scientific">Schizosaccharomyces cryophilus (strain OY26 / ATCC MYA-4695 / CBS 11777 / NBRC 106824 / NRRL Y48691)</name>
    <name type="common">Fission yeast</name>
    <dbReference type="NCBI Taxonomy" id="653667"/>
    <lineage>
        <taxon>Eukaryota</taxon>
        <taxon>Fungi</taxon>
        <taxon>Dikarya</taxon>
        <taxon>Ascomycota</taxon>
        <taxon>Taphrinomycotina</taxon>
        <taxon>Schizosaccharomycetes</taxon>
        <taxon>Schizosaccharomycetales</taxon>
        <taxon>Schizosaccharomycetaceae</taxon>
        <taxon>Schizosaccharomyces</taxon>
    </lineage>
</organism>
<dbReference type="GO" id="GO:0097629">
    <property type="term" value="C:extrinsic component of omegasome membrane"/>
    <property type="evidence" value="ECO:0007669"/>
    <property type="project" value="TreeGrafter"/>
</dbReference>
<proteinExistence type="inferred from homology"/>
<dbReference type="Pfam" id="PF10186">
    <property type="entry name" value="ATG14"/>
    <property type="match status" value="1"/>
</dbReference>
<accession>S9W0Y0</accession>
<dbReference type="GeneID" id="25034467"/>
<dbReference type="InterPro" id="IPR018791">
    <property type="entry name" value="UV_resistance/autophagy_Atg14"/>
</dbReference>
<evidence type="ECO:0000313" key="4">
    <source>
        <dbReference type="EMBL" id="EPY51710.1"/>
    </source>
</evidence>
<dbReference type="GO" id="GO:0000045">
    <property type="term" value="P:autophagosome assembly"/>
    <property type="evidence" value="ECO:0007669"/>
    <property type="project" value="TreeGrafter"/>
</dbReference>
<protein>
    <recommendedName>
        <fullName evidence="2">Autophagy-related protein 14</fullName>
    </recommendedName>
</protein>
<dbReference type="EMBL" id="KE546990">
    <property type="protein sequence ID" value="EPY51710.1"/>
    <property type="molecule type" value="Genomic_DNA"/>
</dbReference>
<dbReference type="OMA" id="CIFLAQY"/>
<dbReference type="STRING" id="653667.S9W0Y0"/>
<comment type="similarity">
    <text evidence="1">Belongs to the ATG14 family.</text>
</comment>
<name>S9W0Y0_SCHCR</name>
<dbReference type="PANTHER" id="PTHR13664:SF0">
    <property type="entry name" value="BECLIN 1-ASSOCIATED AUTOPHAGY-RELATED KEY REGULATOR"/>
    <property type="match status" value="1"/>
</dbReference>
<evidence type="ECO:0000256" key="2">
    <source>
        <dbReference type="ARBA" id="ARBA00013807"/>
    </source>
</evidence>
<dbReference type="AlphaFoldDB" id="S9W0Y0"/>
<dbReference type="Proteomes" id="UP000015464">
    <property type="component" value="Unassembled WGS sequence"/>
</dbReference>
<dbReference type="GO" id="GO:0016240">
    <property type="term" value="P:autophagosome membrane docking"/>
    <property type="evidence" value="ECO:0007669"/>
    <property type="project" value="TreeGrafter"/>
</dbReference>
<dbReference type="GO" id="GO:0000423">
    <property type="term" value="P:mitophagy"/>
    <property type="evidence" value="ECO:0007669"/>
    <property type="project" value="TreeGrafter"/>
</dbReference>
<dbReference type="RefSeq" id="XP_013023096.1">
    <property type="nucleotide sequence ID" value="XM_013167642.1"/>
</dbReference>
<keyword evidence="3" id="KW-0175">Coiled coil</keyword>
<dbReference type="HOGENOM" id="CLU_714017_0_0_1"/>
<dbReference type="GO" id="GO:0043495">
    <property type="term" value="F:protein-membrane adaptor activity"/>
    <property type="evidence" value="ECO:0007669"/>
    <property type="project" value="TreeGrafter"/>
</dbReference>
<dbReference type="OrthoDB" id="5334911at2759"/>
<dbReference type="PANTHER" id="PTHR13664">
    <property type="entry name" value="BECLIN 1-ASSOCIATED AUTOPHAGY-RELATED KEY REGULATOR"/>
    <property type="match status" value="1"/>
</dbReference>
<evidence type="ECO:0000313" key="5">
    <source>
        <dbReference type="Proteomes" id="UP000015464"/>
    </source>
</evidence>
<sequence>MPKATKCQLCETRRPSICEQCLGRELTSFYTSKEQYQKEIFSRLEHIRQHQGKHVLYRERISEKEMLLNKLDRLSHIQSDKLSALSILNERIHTLKHGITRRRESLDLKSKDLNDSFMRNRDLYAERYIHSIQQSETLQARLAKLQQTLIRKVLDMYQLHWRRDVLLLSFDVVPKQSPEHERSADSVDASLAYQLSKLTMSVSGSGSGYEENVQRRNQTFLEQARQLNDSVTISGVYVCVKNKERVFLNPESSLTLSFICIFLAQYLSVTLPCPIQLPSPDQKMLPVYSNDQTLYLMYNIGWLASICGAFTIPKGLSQIQQMELLQCTGFWLVQLRSKPVEVRSFASTPQLEMDFDIFYRLSCAHNPYAFSYGNVRSKPSSKAFQLIS</sequence>
<dbReference type="GO" id="GO:0035014">
    <property type="term" value="F:phosphatidylinositol 3-kinase regulator activity"/>
    <property type="evidence" value="ECO:0007669"/>
    <property type="project" value="TreeGrafter"/>
</dbReference>
<evidence type="ECO:0000256" key="3">
    <source>
        <dbReference type="ARBA" id="ARBA00023054"/>
    </source>
</evidence>
<dbReference type="GO" id="GO:0097632">
    <property type="term" value="C:extrinsic component of phagophore assembly site membrane"/>
    <property type="evidence" value="ECO:0007669"/>
    <property type="project" value="TreeGrafter"/>
</dbReference>
<keyword evidence="5" id="KW-1185">Reference proteome</keyword>
<dbReference type="GO" id="GO:0034271">
    <property type="term" value="C:phosphatidylinositol 3-kinase complex, class III, type I"/>
    <property type="evidence" value="ECO:0007669"/>
    <property type="project" value="EnsemblFungi"/>
</dbReference>